<accession>A0A2K8NZB8</accession>
<dbReference type="Pfam" id="PF00436">
    <property type="entry name" value="SSB"/>
    <property type="match status" value="1"/>
</dbReference>
<proteinExistence type="inferred from homology"/>
<protein>
    <recommendedName>
        <fullName evidence="2 3">Single-stranded DNA-binding protein</fullName>
        <shortName evidence="2">SSB</shortName>
    </recommendedName>
</protein>
<dbReference type="SUPFAM" id="SSF50249">
    <property type="entry name" value="Nucleic acid-binding proteins"/>
    <property type="match status" value="1"/>
</dbReference>
<name>A0A2K8NZB8_9MOLU</name>
<organism evidence="5 6">
    <name type="scientific">Williamsoniiplasma somnilux</name>
    <dbReference type="NCBI Taxonomy" id="215578"/>
    <lineage>
        <taxon>Bacteria</taxon>
        <taxon>Bacillati</taxon>
        <taxon>Mycoplasmatota</taxon>
        <taxon>Mollicutes</taxon>
        <taxon>Entomoplasmatales</taxon>
        <taxon>Williamsoniiplasma</taxon>
    </lineage>
</organism>
<dbReference type="Gene3D" id="2.40.50.140">
    <property type="entry name" value="Nucleic acid-binding proteins"/>
    <property type="match status" value="1"/>
</dbReference>
<dbReference type="PIRSF" id="PIRSF002070">
    <property type="entry name" value="SSB"/>
    <property type="match status" value="1"/>
</dbReference>
<dbReference type="GO" id="GO:0003697">
    <property type="term" value="F:single-stranded DNA binding"/>
    <property type="evidence" value="ECO:0007669"/>
    <property type="project" value="UniProtKB-UniRule"/>
</dbReference>
<dbReference type="InterPro" id="IPR011344">
    <property type="entry name" value="ssDNA-bd"/>
</dbReference>
<dbReference type="KEGG" id="esx:ESOMN_v1c07020"/>
<dbReference type="HAMAP" id="MF_00984">
    <property type="entry name" value="SSB"/>
    <property type="match status" value="1"/>
</dbReference>
<evidence type="ECO:0000256" key="1">
    <source>
        <dbReference type="ARBA" id="ARBA00023125"/>
    </source>
</evidence>
<dbReference type="Proteomes" id="UP000232230">
    <property type="component" value="Chromosome"/>
</dbReference>
<dbReference type="GO" id="GO:0009295">
    <property type="term" value="C:nucleoid"/>
    <property type="evidence" value="ECO:0007669"/>
    <property type="project" value="TreeGrafter"/>
</dbReference>
<dbReference type="EMBL" id="CP024965">
    <property type="protein sequence ID" value="ATZ19084.1"/>
    <property type="molecule type" value="Genomic_DNA"/>
</dbReference>
<evidence type="ECO:0000313" key="6">
    <source>
        <dbReference type="Proteomes" id="UP000232230"/>
    </source>
</evidence>
<sequence length="154" mass="17391">MNQVSLIGRITRDLELRDSSNGSKFVGFTLAVSEYRNGNEFTNFIPCVAWEKNAENMVKFVKKGAQVGVTGRISVRSNNVNGKYETIVNVNADRVEFLDSKTSGSNQTESFTRDNSNYDMDQINAFEPQHKEMPQPASKQEEEIIISDDSILWD</sequence>
<feature type="region of interest" description="Disordered" evidence="4">
    <location>
        <begin position="130"/>
        <end position="154"/>
    </location>
</feature>
<dbReference type="PANTHER" id="PTHR10302:SF27">
    <property type="entry name" value="SINGLE-STRANDED DNA-BINDING PROTEIN"/>
    <property type="match status" value="1"/>
</dbReference>
<keyword evidence="1 2" id="KW-0238">DNA-binding</keyword>
<dbReference type="AlphaFoldDB" id="A0A2K8NZB8"/>
<dbReference type="InterPro" id="IPR012340">
    <property type="entry name" value="NA-bd_OB-fold"/>
</dbReference>
<dbReference type="GO" id="GO:0006260">
    <property type="term" value="P:DNA replication"/>
    <property type="evidence" value="ECO:0007669"/>
    <property type="project" value="InterPro"/>
</dbReference>
<gene>
    <name evidence="5" type="primary">ssb</name>
    <name evidence="5" type="ORF">ESOMN_v1c07020</name>
</gene>
<dbReference type="PROSITE" id="PS50935">
    <property type="entry name" value="SSB"/>
    <property type="match status" value="1"/>
</dbReference>
<evidence type="ECO:0000313" key="5">
    <source>
        <dbReference type="EMBL" id="ATZ19084.1"/>
    </source>
</evidence>
<keyword evidence="6" id="KW-1185">Reference proteome</keyword>
<comment type="subunit">
    <text evidence="2">Homotetramer.</text>
</comment>
<dbReference type="InterPro" id="IPR000424">
    <property type="entry name" value="Primosome_PriB/ssb"/>
</dbReference>
<evidence type="ECO:0000256" key="2">
    <source>
        <dbReference type="HAMAP-Rule" id="MF_00984"/>
    </source>
</evidence>
<dbReference type="NCBIfam" id="TIGR00621">
    <property type="entry name" value="ssb"/>
    <property type="match status" value="1"/>
</dbReference>
<dbReference type="RefSeq" id="WP_024863597.1">
    <property type="nucleotide sequence ID" value="NZ_CP024965.1"/>
</dbReference>
<comment type="caution">
    <text evidence="2">Lacks conserved residue(s) required for the propagation of feature annotation.</text>
</comment>
<reference evidence="5 6" key="1">
    <citation type="submission" date="2017-11" db="EMBL/GenBank/DDBJ databases">
        <title>Genome sequence of Entomoplasma somnilux PYAN-1 (ATCC 49194).</title>
        <authorList>
            <person name="Lo W.-S."/>
            <person name="Gasparich G.E."/>
            <person name="Kuo C.-H."/>
        </authorList>
    </citation>
    <scope>NUCLEOTIDE SEQUENCE [LARGE SCALE GENOMIC DNA]</scope>
    <source>
        <strain evidence="5 6">PYAN-1</strain>
    </source>
</reference>
<evidence type="ECO:0000256" key="4">
    <source>
        <dbReference type="SAM" id="MobiDB-lite"/>
    </source>
</evidence>
<evidence type="ECO:0000256" key="3">
    <source>
        <dbReference type="PIRNR" id="PIRNR002070"/>
    </source>
</evidence>
<dbReference type="CDD" id="cd04496">
    <property type="entry name" value="SSB_OBF"/>
    <property type="match status" value="1"/>
</dbReference>
<dbReference type="PANTHER" id="PTHR10302">
    <property type="entry name" value="SINGLE-STRANDED DNA-BINDING PROTEIN"/>
    <property type="match status" value="1"/>
</dbReference>